<dbReference type="GO" id="GO:0005737">
    <property type="term" value="C:cytoplasm"/>
    <property type="evidence" value="ECO:0007669"/>
    <property type="project" value="TreeGrafter"/>
</dbReference>
<feature type="region of interest" description="Disordered" evidence="1">
    <location>
        <begin position="397"/>
        <end position="435"/>
    </location>
</feature>
<feature type="compositionally biased region" description="Pro residues" evidence="1">
    <location>
        <begin position="167"/>
        <end position="199"/>
    </location>
</feature>
<feature type="domain" description="CID" evidence="2">
    <location>
        <begin position="6"/>
        <end position="144"/>
    </location>
</feature>
<evidence type="ECO:0000313" key="4">
    <source>
        <dbReference type="Proteomes" id="UP001174691"/>
    </source>
</evidence>
<dbReference type="InterPro" id="IPR047415">
    <property type="entry name" value="Pcf11_CID"/>
</dbReference>
<protein>
    <submittedName>
        <fullName evidence="3">mRNA cleavage factor complex component pcf11</fullName>
    </submittedName>
</protein>
<reference evidence="3" key="1">
    <citation type="submission" date="2022-07" db="EMBL/GenBank/DDBJ databases">
        <title>Fungi with potential for degradation of polypropylene.</title>
        <authorList>
            <person name="Gostincar C."/>
        </authorList>
    </citation>
    <scope>NUCLEOTIDE SEQUENCE</scope>
    <source>
        <strain evidence="3">EXF-13287</strain>
    </source>
</reference>
<dbReference type="InterPro" id="IPR021605">
    <property type="entry name" value="Pcf11_Clp1-ID"/>
</dbReference>
<accession>A0AA38VPU8</accession>
<evidence type="ECO:0000259" key="2">
    <source>
        <dbReference type="PROSITE" id="PS51391"/>
    </source>
</evidence>
<feature type="region of interest" description="Disordered" evidence="1">
    <location>
        <begin position="697"/>
        <end position="739"/>
    </location>
</feature>
<proteinExistence type="predicted"/>
<dbReference type="Pfam" id="PF04818">
    <property type="entry name" value="CID"/>
    <property type="match status" value="1"/>
</dbReference>
<organism evidence="3 4">
    <name type="scientific">Coniochaeta hoffmannii</name>
    <dbReference type="NCBI Taxonomy" id="91930"/>
    <lineage>
        <taxon>Eukaryota</taxon>
        <taxon>Fungi</taxon>
        <taxon>Dikarya</taxon>
        <taxon>Ascomycota</taxon>
        <taxon>Pezizomycotina</taxon>
        <taxon>Sordariomycetes</taxon>
        <taxon>Sordariomycetidae</taxon>
        <taxon>Coniochaetales</taxon>
        <taxon>Coniochaetaceae</taxon>
        <taxon>Coniochaeta</taxon>
    </lineage>
</organism>
<dbReference type="InterPro" id="IPR045154">
    <property type="entry name" value="PCF11-like"/>
</dbReference>
<dbReference type="CDD" id="cd16982">
    <property type="entry name" value="CID_Pcf11"/>
    <property type="match status" value="1"/>
</dbReference>
<dbReference type="GO" id="GO:0000993">
    <property type="term" value="F:RNA polymerase II complex binding"/>
    <property type="evidence" value="ECO:0007669"/>
    <property type="project" value="InterPro"/>
</dbReference>
<feature type="region of interest" description="Disordered" evidence="1">
    <location>
        <begin position="161"/>
        <end position="250"/>
    </location>
</feature>
<dbReference type="SMART" id="SM00582">
    <property type="entry name" value="RPR"/>
    <property type="match status" value="1"/>
</dbReference>
<dbReference type="PANTHER" id="PTHR15921:SF3">
    <property type="entry name" value="PRE-MRNA CLEAVAGE COMPLEX 2 PROTEIN PCF11"/>
    <property type="match status" value="1"/>
</dbReference>
<name>A0AA38VPU8_9PEZI</name>
<dbReference type="Proteomes" id="UP001174691">
    <property type="component" value="Unassembled WGS sequence"/>
</dbReference>
<feature type="region of interest" description="Disordered" evidence="1">
    <location>
        <begin position="486"/>
        <end position="505"/>
    </location>
</feature>
<dbReference type="InterPro" id="IPR008942">
    <property type="entry name" value="ENTH_VHS"/>
</dbReference>
<feature type="compositionally biased region" description="Polar residues" evidence="1">
    <location>
        <begin position="495"/>
        <end position="505"/>
    </location>
</feature>
<feature type="compositionally biased region" description="Pro residues" evidence="1">
    <location>
        <begin position="406"/>
        <end position="435"/>
    </location>
</feature>
<dbReference type="EMBL" id="JANBVN010000005">
    <property type="protein sequence ID" value="KAJ9165201.1"/>
    <property type="molecule type" value="Genomic_DNA"/>
</dbReference>
<dbReference type="AlphaFoldDB" id="A0AA38VPU8"/>
<feature type="compositionally biased region" description="Gly residues" evidence="1">
    <location>
        <begin position="609"/>
        <end position="628"/>
    </location>
</feature>
<evidence type="ECO:0000256" key="1">
    <source>
        <dbReference type="SAM" id="MobiDB-lite"/>
    </source>
</evidence>
<dbReference type="Pfam" id="PF21936">
    <property type="entry name" value="Pcf11_C"/>
    <property type="match status" value="1"/>
</dbReference>
<feature type="compositionally biased region" description="Acidic residues" evidence="1">
    <location>
        <begin position="595"/>
        <end position="604"/>
    </location>
</feature>
<dbReference type="FunFam" id="1.25.40.90:FF:000016">
    <property type="entry name" value="mRNA cleavage factor complex component Pcf11"/>
    <property type="match status" value="1"/>
</dbReference>
<comment type="caution">
    <text evidence="3">The sequence shown here is derived from an EMBL/GenBank/DDBJ whole genome shotgun (WGS) entry which is preliminary data.</text>
</comment>
<evidence type="ECO:0000313" key="3">
    <source>
        <dbReference type="EMBL" id="KAJ9165201.1"/>
    </source>
</evidence>
<feature type="region of interest" description="Disordered" evidence="1">
    <location>
        <begin position="451"/>
        <end position="471"/>
    </location>
</feature>
<dbReference type="Gene3D" id="1.25.40.90">
    <property type="match status" value="1"/>
</dbReference>
<dbReference type="GO" id="GO:0003729">
    <property type="term" value="F:mRNA binding"/>
    <property type="evidence" value="ECO:0007669"/>
    <property type="project" value="InterPro"/>
</dbReference>
<dbReference type="GO" id="GO:0005849">
    <property type="term" value="C:mRNA cleavage factor complex"/>
    <property type="evidence" value="ECO:0007669"/>
    <property type="project" value="InterPro"/>
</dbReference>
<sequence length="739" mass="78731">MSSNDKAAEVAEDYREALQDLTMNSRFEISNLTVVARENTEHALAIAETLQDHIKKVAPQRKLPALYVLDSIVKNVGTPYTLFFGRKLYSTFMDAYASVDNQTRRKMDEMLKTWKEPVPGSIDTRPVFPPDVVRPIENALIKARTTALQAQQESIRGQQALLSGRRQPPPPYRQTPTPPGFRPGSQQPPPYGQHAPPPGVNGHQQGHPLQQAYPILTNNTPQPQFPARATPQAAYPGYQPPPAPEAYQQPQQGGISIDKLNNDIQQLIAATNAEFAAKPHDTSIQTRLRALLDLQGVIQHQNLKQEQLVLVRNQVAELSSAVKIHAAPQAAAAPPLPTYSTPTPLPIPVAVAPPPPAPSASAPPVAAPALGGGGGLSLDTLFGQGALATLLAGAKTGTPVASTSTPYPPPAAIRSPNPPLAQPAPPAAPVHPPAAVPSDPMALMAMLRQSGLLPPPSAPPAGTATIPPPHPPPAAGPLDLASLLAKAGQAAGPPSSFNNINTPTSDIQLKPSSLKRYRPHLARLLLDDLGPPCTQCGRRFATDAEGRRRKTAHMDWHFRVHQRIAEAERRGQHRSWYVDADDWARSREAVDEDYVAPAAGDDDHDAGGVPRGGGGGDGEASGRGGMGTGRKKGKAAAAAAYIPVPEDSRVNAVCPICQEKFEMKWLDEAQEWVWMDAVKVGERAFHASCYGEATKGVAAGSNERGATPARATPEPTVLGKRKAEDDLPSSKSKVKLEGY</sequence>
<dbReference type="PROSITE" id="PS51391">
    <property type="entry name" value="CID"/>
    <property type="match status" value="1"/>
</dbReference>
<feature type="region of interest" description="Disordered" evidence="1">
    <location>
        <begin position="595"/>
        <end position="631"/>
    </location>
</feature>
<dbReference type="GO" id="GO:0006369">
    <property type="term" value="P:termination of RNA polymerase II transcription"/>
    <property type="evidence" value="ECO:0007669"/>
    <property type="project" value="InterPro"/>
</dbReference>
<dbReference type="InterPro" id="IPR006569">
    <property type="entry name" value="CID_dom"/>
</dbReference>
<dbReference type="Pfam" id="PF11526">
    <property type="entry name" value="Pfc11_Clp1_ID"/>
    <property type="match status" value="1"/>
</dbReference>
<keyword evidence="4" id="KW-1185">Reference proteome</keyword>
<gene>
    <name evidence="3" type="ORF">NKR19_g560</name>
</gene>
<dbReference type="InterPro" id="IPR054127">
    <property type="entry name" value="Pcf11_C"/>
</dbReference>
<dbReference type="GO" id="GO:0031124">
    <property type="term" value="P:mRNA 3'-end processing"/>
    <property type="evidence" value="ECO:0007669"/>
    <property type="project" value="InterPro"/>
</dbReference>
<dbReference type="PANTHER" id="PTHR15921">
    <property type="entry name" value="PRE-MRNA CLEAVAGE COMPLEX II"/>
    <property type="match status" value="1"/>
</dbReference>
<dbReference type="SUPFAM" id="SSF48464">
    <property type="entry name" value="ENTH/VHS domain"/>
    <property type="match status" value="1"/>
</dbReference>